<dbReference type="AlphaFoldDB" id="A0A161I8C7"/>
<sequence>MHNVAYKLAAIAALALSFAGTASAQTSWNATHPRRAEVNHRLANQDRRIHQEVREGEMSHAEAARLHRDDHQIRQEERDMASQNGSHITRREDYALNQQENRASRQIGQ</sequence>
<protein>
    <recommendedName>
        <fullName evidence="5">Lipoprotein</fullName>
    </recommendedName>
</protein>
<keyword evidence="2" id="KW-0732">Signal</keyword>
<feature type="region of interest" description="Disordered" evidence="1">
    <location>
        <begin position="54"/>
        <end position="109"/>
    </location>
</feature>
<reference evidence="3 4" key="1">
    <citation type="journal article" date="2016" name="Gene">
        <title>PacBio SMRT assembly of a complex multi-replicon genome reveals chlorocatechol degradative operon in a region of genome plasticity.</title>
        <authorList>
            <person name="Ricker N."/>
            <person name="Shen S.Y."/>
            <person name="Goordial J."/>
            <person name="Jin S."/>
            <person name="Fulthorpe R.R."/>
        </authorList>
    </citation>
    <scope>NUCLEOTIDE SEQUENCE [LARGE SCALE GENOMIC DNA]</scope>
    <source>
        <strain evidence="3 4">OLGA172</strain>
    </source>
</reference>
<dbReference type="Proteomes" id="UP000076852">
    <property type="component" value="Chromosome 2"/>
</dbReference>
<evidence type="ECO:0008006" key="5">
    <source>
        <dbReference type="Google" id="ProtNLM"/>
    </source>
</evidence>
<evidence type="ECO:0000256" key="2">
    <source>
        <dbReference type="SAM" id="SignalP"/>
    </source>
</evidence>
<proteinExistence type="predicted"/>
<feature type="compositionally biased region" description="Polar residues" evidence="1">
    <location>
        <begin position="96"/>
        <end position="109"/>
    </location>
</feature>
<feature type="compositionally biased region" description="Basic and acidic residues" evidence="1">
    <location>
        <begin position="54"/>
        <end position="80"/>
    </location>
</feature>
<organism evidence="3 4">
    <name type="scientific">Paraburkholderia phytofirmans OLGA172</name>
    <dbReference type="NCBI Taxonomy" id="1417228"/>
    <lineage>
        <taxon>Bacteria</taxon>
        <taxon>Pseudomonadati</taxon>
        <taxon>Pseudomonadota</taxon>
        <taxon>Betaproteobacteria</taxon>
        <taxon>Burkholderiales</taxon>
        <taxon>Burkholderiaceae</taxon>
        <taxon>Paraburkholderia</taxon>
    </lineage>
</organism>
<name>A0A161I8C7_9BURK</name>
<dbReference type="RefSeq" id="WP_063500451.1">
    <property type="nucleotide sequence ID" value="NZ_CP014579.1"/>
</dbReference>
<evidence type="ECO:0000313" key="4">
    <source>
        <dbReference type="Proteomes" id="UP000076852"/>
    </source>
</evidence>
<evidence type="ECO:0000256" key="1">
    <source>
        <dbReference type="SAM" id="MobiDB-lite"/>
    </source>
</evidence>
<accession>A0A161I8C7</accession>
<feature type="chain" id="PRO_5007822921" description="Lipoprotein" evidence="2">
    <location>
        <begin position="25"/>
        <end position="109"/>
    </location>
</feature>
<dbReference type="EMBL" id="CP014579">
    <property type="protein sequence ID" value="ANB77253.1"/>
    <property type="molecule type" value="Genomic_DNA"/>
</dbReference>
<dbReference type="STRING" id="1804984.AYM40_34750"/>
<keyword evidence="4" id="KW-1185">Reference proteome</keyword>
<dbReference type="OrthoDB" id="7510069at2"/>
<dbReference type="KEGG" id="buz:AYM40_34750"/>
<gene>
    <name evidence="3" type="ORF">AYM40_34750</name>
</gene>
<evidence type="ECO:0000313" key="3">
    <source>
        <dbReference type="EMBL" id="ANB77253.1"/>
    </source>
</evidence>
<feature type="signal peptide" evidence="2">
    <location>
        <begin position="1"/>
        <end position="24"/>
    </location>
</feature>